<dbReference type="Gene3D" id="3.40.50.1820">
    <property type="entry name" value="alpha/beta hydrolase"/>
    <property type="match status" value="1"/>
</dbReference>
<gene>
    <name evidence="6" type="ORF">AG1IA_02532</name>
</gene>
<dbReference type="Proteomes" id="UP000011668">
    <property type="component" value="Unassembled WGS sequence"/>
</dbReference>
<organism evidence="6 7">
    <name type="scientific">Thanatephorus cucumeris (strain AG1-IA)</name>
    <name type="common">Rice sheath blight fungus</name>
    <name type="synonym">Rhizoctonia solani</name>
    <dbReference type="NCBI Taxonomy" id="983506"/>
    <lineage>
        <taxon>Eukaryota</taxon>
        <taxon>Fungi</taxon>
        <taxon>Dikarya</taxon>
        <taxon>Basidiomycota</taxon>
        <taxon>Agaricomycotina</taxon>
        <taxon>Agaricomycetes</taxon>
        <taxon>Cantharellales</taxon>
        <taxon>Ceratobasidiaceae</taxon>
        <taxon>Rhizoctonia</taxon>
        <taxon>Rhizoctonia solani AG-1</taxon>
    </lineage>
</organism>
<dbReference type="CDD" id="cd00741">
    <property type="entry name" value="Lipase"/>
    <property type="match status" value="1"/>
</dbReference>
<dbReference type="HOGENOM" id="CLU_900737_0_0_1"/>
<dbReference type="EMBL" id="AFRT01000543">
    <property type="protein sequence ID" value="ELU43435.1"/>
    <property type="molecule type" value="Genomic_DNA"/>
</dbReference>
<dbReference type="OrthoDB" id="426718at2759"/>
<dbReference type="InterPro" id="IPR002921">
    <property type="entry name" value="Fungal_lipase-type"/>
</dbReference>
<dbReference type="STRING" id="983506.L8WZM3"/>
<dbReference type="PANTHER" id="PTHR45856">
    <property type="entry name" value="ALPHA/BETA-HYDROLASES SUPERFAMILY PROTEIN"/>
    <property type="match status" value="1"/>
</dbReference>
<dbReference type="GO" id="GO:0006629">
    <property type="term" value="P:lipid metabolic process"/>
    <property type="evidence" value="ECO:0007669"/>
    <property type="project" value="InterPro"/>
</dbReference>
<evidence type="ECO:0000256" key="4">
    <source>
        <dbReference type="ARBA" id="ARBA00048461"/>
    </source>
</evidence>
<keyword evidence="7" id="KW-1185">Reference proteome</keyword>
<sequence>MILNKFSLTGFGLKRTAAVVLSTVKKVIAERGATKVVTVGHSLGGALALLDGLYLRLNLPSNIEIITRTIGQPRVGNDAFAKFVDQKVLDSVPNLVRITNKGDLVPGLPPLILGFKHNIGEKHINRKGEWNACSGQDNLDVNCSTGQLLKQGIVLTDHLGPYAGDWSLRYFERLAIRTNWQDPCHGRNRHHKPQNTDHIHPLNGTFIRRLSQIALERFYYRSVYSDNAIANLIIKIIRDRPLIPQTVFGSSPKAHWPAFLSERLTQSTELDHWLLARFVFKTDGRIWHSYTGIAAIVGWSTGSYQLAPF</sequence>
<dbReference type="PANTHER" id="PTHR45856:SF25">
    <property type="entry name" value="FUNGAL LIPASE-LIKE DOMAIN-CONTAINING PROTEIN"/>
    <property type="match status" value="1"/>
</dbReference>
<evidence type="ECO:0000313" key="6">
    <source>
        <dbReference type="EMBL" id="ELU43435.1"/>
    </source>
</evidence>
<comment type="caution">
    <text evidence="6">The sequence shown here is derived from an EMBL/GenBank/DDBJ whole genome shotgun (WGS) entry which is preliminary data.</text>
</comment>
<comment type="similarity">
    <text evidence="2">Belongs to the AB hydrolase superfamily. Lipase family. Class 3 subfamily.</text>
</comment>
<evidence type="ECO:0000313" key="7">
    <source>
        <dbReference type="Proteomes" id="UP000011668"/>
    </source>
</evidence>
<dbReference type="InterPro" id="IPR029058">
    <property type="entry name" value="AB_hydrolase_fold"/>
</dbReference>
<comment type="catalytic activity">
    <reaction evidence="4">
        <text>a monoacylglycerol + H2O = glycerol + a fatty acid + H(+)</text>
        <dbReference type="Rhea" id="RHEA:15245"/>
        <dbReference type="ChEBI" id="CHEBI:15377"/>
        <dbReference type="ChEBI" id="CHEBI:15378"/>
        <dbReference type="ChEBI" id="CHEBI:17408"/>
        <dbReference type="ChEBI" id="CHEBI:17754"/>
        <dbReference type="ChEBI" id="CHEBI:28868"/>
    </reaction>
</comment>
<dbReference type="SUPFAM" id="SSF53474">
    <property type="entry name" value="alpha/beta-Hydrolases"/>
    <property type="match status" value="1"/>
</dbReference>
<evidence type="ECO:0000259" key="5">
    <source>
        <dbReference type="Pfam" id="PF01764"/>
    </source>
</evidence>
<dbReference type="InterPro" id="IPR051218">
    <property type="entry name" value="Sec_MonoDiacylglyc_Lipase"/>
</dbReference>
<comment type="catalytic activity">
    <reaction evidence="3">
        <text>a diacylglycerol + H2O = a monoacylglycerol + a fatty acid + H(+)</text>
        <dbReference type="Rhea" id="RHEA:32731"/>
        <dbReference type="ChEBI" id="CHEBI:15377"/>
        <dbReference type="ChEBI" id="CHEBI:15378"/>
        <dbReference type="ChEBI" id="CHEBI:17408"/>
        <dbReference type="ChEBI" id="CHEBI:18035"/>
        <dbReference type="ChEBI" id="CHEBI:28868"/>
    </reaction>
</comment>
<feature type="domain" description="Fungal lipase-type" evidence="5">
    <location>
        <begin position="18"/>
        <end position="111"/>
    </location>
</feature>
<reference evidence="6 7" key="1">
    <citation type="journal article" date="2013" name="Nat. Commun.">
        <title>The evolution and pathogenic mechanisms of the rice sheath blight pathogen.</title>
        <authorList>
            <person name="Zheng A."/>
            <person name="Lin R."/>
            <person name="Xu L."/>
            <person name="Qin P."/>
            <person name="Tang C."/>
            <person name="Ai P."/>
            <person name="Zhang D."/>
            <person name="Liu Y."/>
            <person name="Sun Z."/>
            <person name="Feng H."/>
            <person name="Wang Y."/>
            <person name="Chen Y."/>
            <person name="Liang X."/>
            <person name="Fu R."/>
            <person name="Li Q."/>
            <person name="Zhang J."/>
            <person name="Yu X."/>
            <person name="Xie Z."/>
            <person name="Ding L."/>
            <person name="Guan P."/>
            <person name="Tang J."/>
            <person name="Liang Y."/>
            <person name="Wang S."/>
            <person name="Deng Q."/>
            <person name="Li S."/>
            <person name="Zhu J."/>
            <person name="Wang L."/>
            <person name="Liu H."/>
            <person name="Li P."/>
        </authorList>
    </citation>
    <scope>NUCLEOTIDE SEQUENCE [LARGE SCALE GENOMIC DNA]</scope>
    <source>
        <strain evidence="7">AG-1 IA</strain>
    </source>
</reference>
<dbReference type="Pfam" id="PF01764">
    <property type="entry name" value="Lipase_3"/>
    <property type="match status" value="1"/>
</dbReference>
<evidence type="ECO:0000256" key="2">
    <source>
        <dbReference type="ARBA" id="ARBA00043996"/>
    </source>
</evidence>
<name>L8WZM3_THACA</name>
<accession>L8WZM3</accession>
<evidence type="ECO:0000256" key="1">
    <source>
        <dbReference type="ARBA" id="ARBA00023157"/>
    </source>
</evidence>
<proteinExistence type="inferred from homology"/>
<keyword evidence="1" id="KW-1015">Disulfide bond</keyword>
<dbReference type="AlphaFoldDB" id="L8WZM3"/>
<evidence type="ECO:0000256" key="3">
    <source>
        <dbReference type="ARBA" id="ARBA00047591"/>
    </source>
</evidence>
<protein>
    <submittedName>
        <fullName evidence="6">Lipase domain-containing protein</fullName>
    </submittedName>
</protein>